<dbReference type="EMBL" id="ABJB010740546">
    <property type="status" value="NOT_ANNOTATED_CDS"/>
    <property type="molecule type" value="Genomic_DNA"/>
</dbReference>
<dbReference type="Proteomes" id="UP000001555">
    <property type="component" value="Unassembled WGS sequence"/>
</dbReference>
<accession>B7PI00</accession>
<reference evidence="2 4" key="1">
    <citation type="submission" date="2008-03" db="EMBL/GenBank/DDBJ databases">
        <title>Annotation of Ixodes scapularis.</title>
        <authorList>
            <consortium name="Ixodes scapularis Genome Project Consortium"/>
            <person name="Caler E."/>
            <person name="Hannick L.I."/>
            <person name="Bidwell S."/>
            <person name="Joardar V."/>
            <person name="Thiagarajan M."/>
            <person name="Amedeo P."/>
            <person name="Galinsky K.J."/>
            <person name="Schobel S."/>
            <person name="Inman J."/>
            <person name="Hostetler J."/>
            <person name="Miller J."/>
            <person name="Hammond M."/>
            <person name="Megy K."/>
            <person name="Lawson D."/>
            <person name="Kodira C."/>
            <person name="Sutton G."/>
            <person name="Meyer J."/>
            <person name="Hill C.A."/>
            <person name="Birren B."/>
            <person name="Nene V."/>
            <person name="Collins F."/>
            <person name="Alarcon-Chaidez F."/>
            <person name="Wikel S."/>
            <person name="Strausberg R."/>
        </authorList>
    </citation>
    <scope>NUCLEOTIDE SEQUENCE [LARGE SCALE GENOMIC DNA]</scope>
    <source>
        <strain evidence="4">Wikel</strain>
        <strain evidence="2">Wikel colony</strain>
    </source>
</reference>
<proteinExistence type="predicted"/>
<name>B7PI00_IXOSC</name>
<organism>
    <name type="scientific">Ixodes scapularis</name>
    <name type="common">Black-legged tick</name>
    <name type="synonym">Deer tick</name>
    <dbReference type="NCBI Taxonomy" id="6945"/>
    <lineage>
        <taxon>Eukaryota</taxon>
        <taxon>Metazoa</taxon>
        <taxon>Ecdysozoa</taxon>
        <taxon>Arthropoda</taxon>
        <taxon>Chelicerata</taxon>
        <taxon>Arachnida</taxon>
        <taxon>Acari</taxon>
        <taxon>Parasitiformes</taxon>
        <taxon>Ixodida</taxon>
        <taxon>Ixodoidea</taxon>
        <taxon>Ixodidae</taxon>
        <taxon>Ixodinae</taxon>
        <taxon>Ixodes</taxon>
    </lineage>
</organism>
<gene>
    <name evidence="2" type="ORF">IscW_ISCW017925</name>
</gene>
<dbReference type="VEuPathDB" id="VectorBase:ISCI017925"/>
<dbReference type="InParanoid" id="B7PI00"/>
<sequence length="102" mass="11120">MATSEVSGHVWRSRRTKMHAGVPPLVSRARFGRIRTACHPWAAASPPATTAVLRGARLARLAFGERCGPSPLPPAGTRPGTGHTNRECALRFGMAWRRDESY</sequence>
<dbReference type="HOGENOM" id="CLU_2280448_0_0_1"/>
<dbReference type="VEuPathDB" id="VectorBase:ISCW017925"/>
<dbReference type="PaxDb" id="6945-B7PI00"/>
<evidence type="ECO:0000313" key="2">
    <source>
        <dbReference type="EMBL" id="EEC06222.1"/>
    </source>
</evidence>
<dbReference type="AlphaFoldDB" id="B7PI00"/>
<dbReference type="EnsemblMetazoa" id="ISCW017925-RA">
    <property type="protein sequence ID" value="ISCW017925-PA"/>
    <property type="gene ID" value="ISCW017925"/>
</dbReference>
<dbReference type="EMBL" id="DS716023">
    <property type="protein sequence ID" value="EEC06222.1"/>
    <property type="molecule type" value="Genomic_DNA"/>
</dbReference>
<keyword evidence="4" id="KW-1185">Reference proteome</keyword>
<evidence type="ECO:0000313" key="4">
    <source>
        <dbReference type="Proteomes" id="UP000001555"/>
    </source>
</evidence>
<evidence type="ECO:0000256" key="1">
    <source>
        <dbReference type="SAM" id="MobiDB-lite"/>
    </source>
</evidence>
<feature type="region of interest" description="Disordered" evidence="1">
    <location>
        <begin position="67"/>
        <end position="86"/>
    </location>
</feature>
<protein>
    <submittedName>
        <fullName evidence="2 3">Uncharacterized protein</fullName>
    </submittedName>
</protein>
<reference evidence="3" key="2">
    <citation type="submission" date="2020-05" db="UniProtKB">
        <authorList>
            <consortium name="EnsemblMetazoa"/>
        </authorList>
    </citation>
    <scope>IDENTIFICATION</scope>
    <source>
        <strain evidence="3">wikel</strain>
    </source>
</reference>
<evidence type="ECO:0000313" key="3">
    <source>
        <dbReference type="EnsemblMetazoa" id="ISCW017925-PA"/>
    </source>
</evidence>